<dbReference type="Gene3D" id="3.40.50.2000">
    <property type="entry name" value="Glycogen Phosphorylase B"/>
    <property type="match status" value="2"/>
</dbReference>
<dbReference type="InterPro" id="IPR050481">
    <property type="entry name" value="UDP-glycosyltransf_plant"/>
</dbReference>
<keyword evidence="7" id="KW-1185">Reference proteome</keyword>
<dbReference type="PANTHER" id="PTHR48048:SF76">
    <property type="entry name" value="UDP-GLYCOSYLTRANSFERASE 708D1-LIKE"/>
    <property type="match status" value="1"/>
</dbReference>
<comment type="caution">
    <text evidence="6">The sequence shown here is derived from an EMBL/GenBank/DDBJ whole genome shotgun (WGS) entry which is preliminary data.</text>
</comment>
<dbReference type="InterPro" id="IPR002213">
    <property type="entry name" value="UDP_glucos_trans"/>
</dbReference>
<dbReference type="CDD" id="cd03784">
    <property type="entry name" value="GT1_Gtf-like"/>
    <property type="match status" value="1"/>
</dbReference>
<evidence type="ECO:0000256" key="5">
    <source>
        <dbReference type="RuleBase" id="RU362057"/>
    </source>
</evidence>
<name>A0AAD7PGC7_QUISA</name>
<protein>
    <recommendedName>
        <fullName evidence="5">Glycosyltransferase</fullName>
        <ecNumber evidence="5">2.4.1.-</ecNumber>
    </recommendedName>
</protein>
<accession>A0AAD7PGC7</accession>
<dbReference type="PANTHER" id="PTHR48048">
    <property type="entry name" value="GLYCOSYLTRANSFERASE"/>
    <property type="match status" value="1"/>
</dbReference>
<reference evidence="6" key="1">
    <citation type="journal article" date="2023" name="Science">
        <title>Elucidation of the pathway for biosynthesis of saponin adjuvants from the soapbark tree.</title>
        <authorList>
            <person name="Reed J."/>
            <person name="Orme A."/>
            <person name="El-Demerdash A."/>
            <person name="Owen C."/>
            <person name="Martin L.B.B."/>
            <person name="Misra R.C."/>
            <person name="Kikuchi S."/>
            <person name="Rejzek M."/>
            <person name="Martin A.C."/>
            <person name="Harkess A."/>
            <person name="Leebens-Mack J."/>
            <person name="Louveau T."/>
            <person name="Stephenson M.J."/>
            <person name="Osbourn A."/>
        </authorList>
    </citation>
    <scope>NUCLEOTIDE SEQUENCE</scope>
    <source>
        <strain evidence="6">S10</strain>
    </source>
</reference>
<evidence type="ECO:0000313" key="7">
    <source>
        <dbReference type="Proteomes" id="UP001163823"/>
    </source>
</evidence>
<dbReference type="AlphaFoldDB" id="A0AAD7PGC7"/>
<dbReference type="SUPFAM" id="SSF53756">
    <property type="entry name" value="UDP-Glycosyltransferase/glycogen phosphorylase"/>
    <property type="match status" value="1"/>
</dbReference>
<keyword evidence="3 4" id="KW-0808">Transferase</keyword>
<dbReference type="Pfam" id="PF00201">
    <property type="entry name" value="UDPGT"/>
    <property type="match status" value="1"/>
</dbReference>
<organism evidence="6 7">
    <name type="scientific">Quillaja saponaria</name>
    <name type="common">Soap bark tree</name>
    <dbReference type="NCBI Taxonomy" id="32244"/>
    <lineage>
        <taxon>Eukaryota</taxon>
        <taxon>Viridiplantae</taxon>
        <taxon>Streptophyta</taxon>
        <taxon>Embryophyta</taxon>
        <taxon>Tracheophyta</taxon>
        <taxon>Spermatophyta</taxon>
        <taxon>Magnoliopsida</taxon>
        <taxon>eudicotyledons</taxon>
        <taxon>Gunneridae</taxon>
        <taxon>Pentapetalae</taxon>
        <taxon>rosids</taxon>
        <taxon>fabids</taxon>
        <taxon>Fabales</taxon>
        <taxon>Quillajaceae</taxon>
        <taxon>Quillaja</taxon>
    </lineage>
</organism>
<dbReference type="EMBL" id="JARAOO010000010">
    <property type="protein sequence ID" value="KAJ7953880.1"/>
    <property type="molecule type" value="Genomic_DNA"/>
</dbReference>
<evidence type="ECO:0000256" key="4">
    <source>
        <dbReference type="RuleBase" id="RU003718"/>
    </source>
</evidence>
<sequence>MSDSVVHVALFPSAGIGHLNPFLRFAALLVQRHCQVTLITPLPTVSLAESELISRFCSAFPQVNQIQFHLLPVDDATVNSTDPFWLRFEAIRRSAHLLSPLLASLSPPLSAVVSDISLFSSLVPITDSLCLATYILTPSSSKMFSFFSYFPNLLASRKSIPPLLCVPNSLFENIFKEDSPKITKLNGVLLNTFEVAEAQTLEALNGVKVVKGLPPVFSLGPFVPCEFEGRDQLGAILTKWLDDQPAGSVVYVGFGSRTALTRNQIREIGDGLMKSGHKFFWVVKDKLVDRDDEEGLDEVLGHELMESMKKQGLVVKTFVDQAAILGHKAVGGFVSHCGWNSVMEAAYHGVPILAWPLHGDQMINAEVVETIGLGMWVRSWGWVGETVVKGAQIEEAIKEMMGNESLRLKAAELKEAGRKAIGIGGSSEVTLNRLIDEWKKKNRST</sequence>
<dbReference type="Proteomes" id="UP001163823">
    <property type="component" value="Chromosome 10"/>
</dbReference>
<proteinExistence type="inferred from homology"/>
<comment type="similarity">
    <text evidence="1 4">Belongs to the UDP-glycosyltransferase family.</text>
</comment>
<dbReference type="FunFam" id="3.40.50.2000:FF:000060">
    <property type="entry name" value="Glycosyltransferase"/>
    <property type="match status" value="1"/>
</dbReference>
<evidence type="ECO:0000313" key="6">
    <source>
        <dbReference type="EMBL" id="KAJ7953880.1"/>
    </source>
</evidence>
<dbReference type="EC" id="2.4.1.-" evidence="5"/>
<dbReference type="GO" id="GO:0035251">
    <property type="term" value="F:UDP-glucosyltransferase activity"/>
    <property type="evidence" value="ECO:0007669"/>
    <property type="project" value="InterPro"/>
</dbReference>
<dbReference type="PROSITE" id="PS00375">
    <property type="entry name" value="UDPGT"/>
    <property type="match status" value="1"/>
</dbReference>
<dbReference type="KEGG" id="qsa:O6P43_025521"/>
<dbReference type="InterPro" id="IPR035595">
    <property type="entry name" value="UDP_glycos_trans_CS"/>
</dbReference>
<evidence type="ECO:0000256" key="2">
    <source>
        <dbReference type="ARBA" id="ARBA00022676"/>
    </source>
</evidence>
<evidence type="ECO:0000256" key="3">
    <source>
        <dbReference type="ARBA" id="ARBA00022679"/>
    </source>
</evidence>
<keyword evidence="2 4" id="KW-0328">Glycosyltransferase</keyword>
<gene>
    <name evidence="6" type="ORF">O6P43_025521</name>
</gene>
<evidence type="ECO:0000256" key="1">
    <source>
        <dbReference type="ARBA" id="ARBA00009995"/>
    </source>
</evidence>